<dbReference type="GO" id="GO:0008206">
    <property type="term" value="P:bile acid metabolic process"/>
    <property type="evidence" value="ECO:0007669"/>
    <property type="project" value="UniProtKB-ARBA"/>
</dbReference>
<reference evidence="4" key="2">
    <citation type="journal article" date="2021" name="PeerJ">
        <title>Extensive microbial diversity within the chicken gut microbiome revealed by metagenomics and culture.</title>
        <authorList>
            <person name="Gilroy R."/>
            <person name="Ravi A."/>
            <person name="Getino M."/>
            <person name="Pursley I."/>
            <person name="Horton D.L."/>
            <person name="Alikhan N.F."/>
            <person name="Baker D."/>
            <person name="Gharbi K."/>
            <person name="Hall N."/>
            <person name="Watson M."/>
            <person name="Adriaenssens E.M."/>
            <person name="Foster-Nyarko E."/>
            <person name="Jarju S."/>
            <person name="Secka A."/>
            <person name="Antonio M."/>
            <person name="Oren A."/>
            <person name="Chaudhuri R.R."/>
            <person name="La Ragione R."/>
            <person name="Hildebrand F."/>
            <person name="Pallen M.J."/>
        </authorList>
    </citation>
    <scope>NUCLEOTIDE SEQUENCE</scope>
    <source>
        <strain evidence="4">CHK195-4489</strain>
    </source>
</reference>
<dbReference type="FunFam" id="3.40.50.720:FF:000084">
    <property type="entry name" value="Short-chain dehydrogenase reductase"/>
    <property type="match status" value="1"/>
</dbReference>
<evidence type="ECO:0000313" key="4">
    <source>
        <dbReference type="EMBL" id="HIU29737.1"/>
    </source>
</evidence>
<keyword evidence="3" id="KW-0443">Lipid metabolism</keyword>
<dbReference type="SUPFAM" id="SSF51735">
    <property type="entry name" value="NAD(P)-binding Rossmann-fold domains"/>
    <property type="match status" value="1"/>
</dbReference>
<evidence type="ECO:0000256" key="1">
    <source>
        <dbReference type="ARBA" id="ARBA00006484"/>
    </source>
</evidence>
<evidence type="ECO:0000256" key="2">
    <source>
        <dbReference type="ARBA" id="ARBA00023002"/>
    </source>
</evidence>
<accession>A0A9D1LAY2</accession>
<dbReference type="PRINTS" id="PR00081">
    <property type="entry name" value="GDHRDH"/>
</dbReference>
<proteinExistence type="inferred from homology"/>
<dbReference type="GO" id="GO:0016491">
    <property type="term" value="F:oxidoreductase activity"/>
    <property type="evidence" value="ECO:0007669"/>
    <property type="project" value="UniProtKB-KW"/>
</dbReference>
<evidence type="ECO:0000313" key="5">
    <source>
        <dbReference type="Proteomes" id="UP000824089"/>
    </source>
</evidence>
<keyword evidence="3" id="KW-0753">Steroid metabolism</keyword>
<evidence type="ECO:0000256" key="3">
    <source>
        <dbReference type="ARBA" id="ARBA00023221"/>
    </source>
</evidence>
<dbReference type="EMBL" id="DVMM01000112">
    <property type="protein sequence ID" value="HIU29737.1"/>
    <property type="molecule type" value="Genomic_DNA"/>
</dbReference>
<dbReference type="Gene3D" id="3.40.50.720">
    <property type="entry name" value="NAD(P)-binding Rossmann-like Domain"/>
    <property type="match status" value="1"/>
</dbReference>
<comment type="similarity">
    <text evidence="1">Belongs to the short-chain dehydrogenases/reductases (SDR) family.</text>
</comment>
<dbReference type="PANTHER" id="PTHR42879:SF2">
    <property type="entry name" value="3-OXOACYL-[ACYL-CARRIER-PROTEIN] REDUCTASE FABG"/>
    <property type="match status" value="1"/>
</dbReference>
<dbReference type="InterPro" id="IPR002347">
    <property type="entry name" value="SDR_fam"/>
</dbReference>
<dbReference type="Proteomes" id="UP000824089">
    <property type="component" value="Unassembled WGS sequence"/>
</dbReference>
<dbReference type="PRINTS" id="PR00080">
    <property type="entry name" value="SDRFAMILY"/>
</dbReference>
<dbReference type="AlphaFoldDB" id="A0A9D1LAY2"/>
<reference evidence="4" key="1">
    <citation type="submission" date="2020-10" db="EMBL/GenBank/DDBJ databases">
        <authorList>
            <person name="Gilroy R."/>
        </authorList>
    </citation>
    <scope>NUCLEOTIDE SEQUENCE</scope>
    <source>
        <strain evidence="4">CHK195-4489</strain>
    </source>
</reference>
<dbReference type="PANTHER" id="PTHR42879">
    <property type="entry name" value="3-OXOACYL-(ACYL-CARRIER-PROTEIN) REDUCTASE"/>
    <property type="match status" value="1"/>
</dbReference>
<keyword evidence="2" id="KW-0560">Oxidoreductase</keyword>
<protein>
    <submittedName>
        <fullName evidence="4">SDR family oxidoreductase</fullName>
    </submittedName>
</protein>
<organism evidence="4 5">
    <name type="scientific">Candidatus Egerieisoma faecipullorum</name>
    <dbReference type="NCBI Taxonomy" id="2840963"/>
    <lineage>
        <taxon>Bacteria</taxon>
        <taxon>Bacillati</taxon>
        <taxon>Bacillota</taxon>
        <taxon>Clostridia</taxon>
        <taxon>Eubacteriales</taxon>
        <taxon>Clostridiaceae</taxon>
        <taxon>Clostridiaceae incertae sedis</taxon>
        <taxon>Candidatus Egerieisoma</taxon>
    </lineage>
</organism>
<name>A0A9D1LAY2_9CLOT</name>
<comment type="caution">
    <text evidence="4">The sequence shown here is derived from an EMBL/GenBank/DDBJ whole genome shotgun (WGS) entry which is preliminary data.</text>
</comment>
<dbReference type="InterPro" id="IPR050259">
    <property type="entry name" value="SDR"/>
</dbReference>
<gene>
    <name evidence="4" type="ORF">IAD50_05510</name>
</gene>
<dbReference type="InterPro" id="IPR036291">
    <property type="entry name" value="NAD(P)-bd_dom_sf"/>
</dbReference>
<dbReference type="Pfam" id="PF13561">
    <property type="entry name" value="adh_short_C2"/>
    <property type="match status" value="1"/>
</dbReference>
<sequence>MSYESSMRVDYRGRTVVITGASGAIGSAMAEAFGANGANVAIGCRNLGKGRELAERIRKAGGTAEVFSMEVTDPAGLEKAAAEIEGKFGAIHVLINNAGVNVGPEDRKPIHEFSDEKWSWIVEVDLDGTYRCSKIFIPYLIKAGGGNIINISSVVGIVPFRNQCAFTAAKAGVINFSKAMALELAPMGIRVNVIAPGSILFEGTKALFYEDKERAEAMLSHIPQHRPGTPNDIANAALYVGSDNAASYLTGAVLTVDGGWTCGYARDF</sequence>